<sequence>MKHILLLIIGLALLPHPTQAQLELGFDAGMRVENMAGMNLTTFMAPAEQIRIGAHSKTLAFEALMSFTHQRMRGASATVIKVLPGLVYYLPADTYIRGEVGALLVANVGSASQFGYGIAAGNKRQIGPGPLYLRIETGVDKWVENWNYAASTEYRFLVGLSIVLGGNDPRDPFRGQSVHNFFPSDAAVLCDHIL</sequence>
<organism evidence="1">
    <name type="scientific">marine sediment metagenome</name>
    <dbReference type="NCBI Taxonomy" id="412755"/>
    <lineage>
        <taxon>unclassified sequences</taxon>
        <taxon>metagenomes</taxon>
        <taxon>ecological metagenomes</taxon>
    </lineage>
</organism>
<gene>
    <name evidence="1" type="ORF">LCGC14_2676700</name>
</gene>
<dbReference type="AlphaFoldDB" id="A0A0F9BXH7"/>
<evidence type="ECO:0008006" key="2">
    <source>
        <dbReference type="Google" id="ProtNLM"/>
    </source>
</evidence>
<name>A0A0F9BXH7_9ZZZZ</name>
<proteinExistence type="predicted"/>
<dbReference type="EMBL" id="LAZR01047083">
    <property type="protein sequence ID" value="KKK95049.1"/>
    <property type="molecule type" value="Genomic_DNA"/>
</dbReference>
<protein>
    <recommendedName>
        <fullName evidence="2">Outer membrane protein beta-barrel domain-containing protein</fullName>
    </recommendedName>
</protein>
<accession>A0A0F9BXH7</accession>
<reference evidence="1" key="1">
    <citation type="journal article" date="2015" name="Nature">
        <title>Complex archaea that bridge the gap between prokaryotes and eukaryotes.</title>
        <authorList>
            <person name="Spang A."/>
            <person name="Saw J.H."/>
            <person name="Jorgensen S.L."/>
            <person name="Zaremba-Niedzwiedzka K."/>
            <person name="Martijn J."/>
            <person name="Lind A.E."/>
            <person name="van Eijk R."/>
            <person name="Schleper C."/>
            <person name="Guy L."/>
            <person name="Ettema T.J."/>
        </authorList>
    </citation>
    <scope>NUCLEOTIDE SEQUENCE</scope>
</reference>
<comment type="caution">
    <text evidence="1">The sequence shown here is derived from an EMBL/GenBank/DDBJ whole genome shotgun (WGS) entry which is preliminary data.</text>
</comment>
<evidence type="ECO:0000313" key="1">
    <source>
        <dbReference type="EMBL" id="KKK95049.1"/>
    </source>
</evidence>